<dbReference type="SUPFAM" id="SSF75005">
    <property type="entry name" value="Arabinanase/levansucrase/invertase"/>
    <property type="match status" value="1"/>
</dbReference>
<accession>A0ABW0HXQ0</accession>
<dbReference type="PANTHER" id="PTHR37036">
    <property type="match status" value="1"/>
</dbReference>
<dbReference type="Pfam" id="PF08950">
    <property type="entry name" value="DUF1861"/>
    <property type="match status" value="1"/>
</dbReference>
<comment type="caution">
    <text evidence="1">The sequence shown here is derived from an EMBL/GenBank/DDBJ whole genome shotgun (WGS) entry which is preliminary data.</text>
</comment>
<organism evidence="1 2">
    <name type="scientific">Cohnella soli</name>
    <dbReference type="NCBI Taxonomy" id="425005"/>
    <lineage>
        <taxon>Bacteria</taxon>
        <taxon>Bacillati</taxon>
        <taxon>Bacillota</taxon>
        <taxon>Bacilli</taxon>
        <taxon>Bacillales</taxon>
        <taxon>Paenibacillaceae</taxon>
        <taxon>Cohnella</taxon>
    </lineage>
</organism>
<dbReference type="Proteomes" id="UP001596113">
    <property type="component" value="Unassembled WGS sequence"/>
</dbReference>
<gene>
    <name evidence="1" type="ORF">ACFPOF_18020</name>
</gene>
<keyword evidence="2" id="KW-1185">Reference proteome</keyword>
<dbReference type="PANTHER" id="PTHR37036:SF2">
    <property type="entry name" value="DUF1861 FAMILY PROTEIN"/>
    <property type="match status" value="1"/>
</dbReference>
<evidence type="ECO:0000313" key="2">
    <source>
        <dbReference type="Proteomes" id="UP001596113"/>
    </source>
</evidence>
<sequence>MLAYTDQAKSSVELLREFMAEGSEAQGRKLTFSGVGNRDVYNICAPFLDRGEPVIAGRVEDRDKESSEVMFFVERRGEWVPRNGAPVFALQDPFFTFIAGELVFGGVEVYFDGDDPHYVTSWRTVFYRGASIDELELFAQGPLTMKDIRLIELGNGRIGMFTRPMMVEGARALIGYAEIGKLEELNEESINGATLLRLQFMPDEWGGANEAHLLEGGCIGVLGHIAWMEDNNIRHYYPMVFVFNPEDGRYTPIKLIAVRSMFPDGSAKRPDLEDVIFSGGLIRNGDGTASLYAGVSDAEAHVIDIPDPFLEYERLFAQR</sequence>
<dbReference type="RefSeq" id="WP_378135106.1">
    <property type="nucleotide sequence ID" value="NZ_JBHSMI010000028.1"/>
</dbReference>
<reference evidence="2" key="1">
    <citation type="journal article" date="2019" name="Int. J. Syst. Evol. Microbiol.">
        <title>The Global Catalogue of Microorganisms (GCM) 10K type strain sequencing project: providing services to taxonomists for standard genome sequencing and annotation.</title>
        <authorList>
            <consortium name="The Broad Institute Genomics Platform"/>
            <consortium name="The Broad Institute Genome Sequencing Center for Infectious Disease"/>
            <person name="Wu L."/>
            <person name="Ma J."/>
        </authorList>
    </citation>
    <scope>NUCLEOTIDE SEQUENCE [LARGE SCALE GENOMIC DNA]</scope>
    <source>
        <strain evidence="2">CGMCC 1.18575</strain>
    </source>
</reference>
<dbReference type="Gene3D" id="2.115.10.20">
    <property type="entry name" value="Glycosyl hydrolase domain, family 43"/>
    <property type="match status" value="1"/>
</dbReference>
<dbReference type="InterPro" id="IPR023296">
    <property type="entry name" value="Glyco_hydro_beta-prop_sf"/>
</dbReference>
<evidence type="ECO:0000313" key="1">
    <source>
        <dbReference type="EMBL" id="MFC5404637.1"/>
    </source>
</evidence>
<proteinExistence type="predicted"/>
<protein>
    <submittedName>
        <fullName evidence="1">DUF1861 family protein</fullName>
    </submittedName>
</protein>
<name>A0ABW0HXQ0_9BACL</name>
<dbReference type="EMBL" id="JBHSMI010000028">
    <property type="protein sequence ID" value="MFC5404637.1"/>
    <property type="molecule type" value="Genomic_DNA"/>
</dbReference>
<dbReference type="InterPro" id="IPR015045">
    <property type="entry name" value="MPT-1-like_LmxM"/>
</dbReference>